<feature type="transmembrane region" description="Helical" evidence="1">
    <location>
        <begin position="12"/>
        <end position="31"/>
    </location>
</feature>
<feature type="transmembrane region" description="Helical" evidence="1">
    <location>
        <begin position="111"/>
        <end position="140"/>
    </location>
</feature>
<dbReference type="RefSeq" id="WP_154350800.1">
    <property type="nucleotide sequence ID" value="NZ_CP040433.1"/>
</dbReference>
<evidence type="ECO:0000313" key="3">
    <source>
        <dbReference type="Proteomes" id="UP000515598"/>
    </source>
</evidence>
<keyword evidence="1" id="KW-1133">Transmembrane helix</keyword>
<dbReference type="InterPro" id="IPR008875">
    <property type="entry name" value="TraX"/>
</dbReference>
<dbReference type="NCBIfam" id="NF010454">
    <property type="entry name" value="PRK13882.1-1"/>
    <property type="match status" value="1"/>
</dbReference>
<evidence type="ECO:0000313" key="2">
    <source>
        <dbReference type="EMBL" id="QNG76126.1"/>
    </source>
</evidence>
<keyword evidence="1" id="KW-0812">Transmembrane</keyword>
<gene>
    <name evidence="2" type="ORF">GPNADHDJ_00292</name>
</gene>
<protein>
    <submittedName>
        <fullName evidence="2">Conjugal transfer protein TrbP</fullName>
    </submittedName>
</protein>
<organism evidence="2 3">
    <name type="scientific">Stenotrophomonas maltophilia</name>
    <name type="common">Pseudomonas maltophilia</name>
    <name type="synonym">Xanthomonas maltophilia</name>
    <dbReference type="NCBI Taxonomy" id="40324"/>
    <lineage>
        <taxon>Bacteria</taxon>
        <taxon>Pseudomonadati</taxon>
        <taxon>Pseudomonadota</taxon>
        <taxon>Gammaproteobacteria</taxon>
        <taxon>Lysobacterales</taxon>
        <taxon>Lysobacteraceae</taxon>
        <taxon>Stenotrophomonas</taxon>
        <taxon>Stenotrophomonas maltophilia group</taxon>
    </lineage>
</organism>
<feature type="transmembrane region" description="Helical" evidence="1">
    <location>
        <begin position="207"/>
        <end position="226"/>
    </location>
</feature>
<feature type="transmembrane region" description="Helical" evidence="1">
    <location>
        <begin position="88"/>
        <end position="104"/>
    </location>
</feature>
<reference evidence="2 3" key="1">
    <citation type="submission" date="2020-08" db="EMBL/GenBank/DDBJ databases">
        <title>Phenotypic and transcriptomic analysis of seven clinical Stenotrophomonas maltophilia isolates identify a small set of shared and commonly regulated genes involved in biofilm lifestyle.</title>
        <authorList>
            <person name="Alio I."/>
            <person name="Gudzuhn M."/>
            <person name="Streit W."/>
        </authorList>
    </citation>
    <scope>NUCLEOTIDE SEQUENCE [LARGE SCALE GENOMIC DNA]</scope>
    <source>
        <strain evidence="2 3">UHH_SKK55</strain>
    </source>
</reference>
<proteinExistence type="predicted"/>
<dbReference type="Proteomes" id="UP000515598">
    <property type="component" value="Chromosome"/>
</dbReference>
<accession>A0AAX1I7K3</accession>
<dbReference type="Pfam" id="PF05857">
    <property type="entry name" value="TraX"/>
    <property type="match status" value="1"/>
</dbReference>
<evidence type="ECO:0000256" key="1">
    <source>
        <dbReference type="SAM" id="Phobius"/>
    </source>
</evidence>
<dbReference type="AlphaFoldDB" id="A0AAX1I7K3"/>
<name>A0AAX1I7K3_STEMA</name>
<dbReference type="EMBL" id="CP060025">
    <property type="protein sequence ID" value="QNG76126.1"/>
    <property type="molecule type" value="Genomic_DNA"/>
</dbReference>
<sequence>MTSGGRELLKWLALVLMTGDHVVTVFGLGHVPVVSQLGRVAFPVFALVMAYNLAQPGADAGKSARRLALWGLVATPAAVLAFGQALPLNVLLTFAAAAGCIWALERRQWALGALLCILAPVALDYAWPGVWLVLAAWAWFKNHGNRPHFLLGSWDWRRQRLYLVLPIWVWACMGLLCLYNGNGWALLALPVIVLGELPARIPRSGRAFYAYYVGHLAILVVLAAIVGA</sequence>
<keyword evidence="1" id="KW-0472">Membrane</keyword>
<feature type="transmembrane region" description="Helical" evidence="1">
    <location>
        <begin position="184"/>
        <end position="201"/>
    </location>
</feature>